<dbReference type="InterPro" id="IPR045277">
    <property type="entry name" value="DRE1A-I"/>
</dbReference>
<comment type="subcellular location">
    <subcellularLocation>
        <location evidence="1">Nucleus</location>
    </subcellularLocation>
</comment>
<dbReference type="PANTHER" id="PTHR31839">
    <property type="entry name" value="DEHYDRATION-RESPONSIVE ELEMENT-BINDING PROTEIN 1D"/>
    <property type="match status" value="1"/>
</dbReference>
<proteinExistence type="inferred from homology"/>
<dbReference type="GO" id="GO:0005634">
    <property type="term" value="C:nucleus"/>
    <property type="evidence" value="ECO:0007669"/>
    <property type="project" value="UniProtKB-SubCell"/>
</dbReference>
<dbReference type="PANTHER" id="PTHR31839:SF42">
    <property type="entry name" value="DEHYDRATION-RESPONSIVE ELEMENT-BINDING PROTEIN 1F"/>
    <property type="match status" value="1"/>
</dbReference>
<gene>
    <name evidence="11" type="ORF">BAE44_0024148</name>
</gene>
<evidence type="ECO:0000313" key="12">
    <source>
        <dbReference type="Proteomes" id="UP000095767"/>
    </source>
</evidence>
<keyword evidence="12" id="KW-1185">Reference proteome</keyword>
<evidence type="ECO:0000313" key="11">
    <source>
        <dbReference type="EMBL" id="OEL14831.1"/>
    </source>
</evidence>
<evidence type="ECO:0000256" key="2">
    <source>
        <dbReference type="ARBA" id="ARBA00023015"/>
    </source>
</evidence>
<evidence type="ECO:0000256" key="7">
    <source>
        <dbReference type="ARBA" id="ARBA00023242"/>
    </source>
</evidence>
<dbReference type="OrthoDB" id="676764at2759"/>
<evidence type="ECO:0000256" key="5">
    <source>
        <dbReference type="ARBA" id="ARBA00023159"/>
    </source>
</evidence>
<dbReference type="Proteomes" id="UP000095767">
    <property type="component" value="Unassembled WGS sequence"/>
</dbReference>
<evidence type="ECO:0000259" key="10">
    <source>
        <dbReference type="PROSITE" id="PS51032"/>
    </source>
</evidence>
<keyword evidence="7" id="KW-0539">Nucleus</keyword>
<feature type="compositionally biased region" description="Low complexity" evidence="9">
    <location>
        <begin position="8"/>
        <end position="17"/>
    </location>
</feature>
<comment type="similarity">
    <text evidence="8">Belongs to the AP2/ERF transcription factor family. ERF subfamily.</text>
</comment>
<accession>A0A1E5UPN7</accession>
<dbReference type="InterPro" id="IPR036955">
    <property type="entry name" value="AP2/ERF_dom_sf"/>
</dbReference>
<evidence type="ECO:0000256" key="8">
    <source>
        <dbReference type="ARBA" id="ARBA00024343"/>
    </source>
</evidence>
<dbReference type="STRING" id="888268.A0A1E5UPN7"/>
<dbReference type="PRINTS" id="PR00367">
    <property type="entry name" value="ETHRSPELEMNT"/>
</dbReference>
<protein>
    <submittedName>
        <fullName evidence="11">Dehydration-responsive element-binding protein 1F</fullName>
    </submittedName>
</protein>
<keyword evidence="4" id="KW-0238">DNA-binding</keyword>
<dbReference type="AlphaFoldDB" id="A0A1E5UPN7"/>
<dbReference type="Pfam" id="PF00847">
    <property type="entry name" value="AP2"/>
    <property type="match status" value="1"/>
</dbReference>
<dbReference type="SMART" id="SM00380">
    <property type="entry name" value="AP2"/>
    <property type="match status" value="1"/>
</dbReference>
<keyword evidence="3" id="KW-0346">Stress response</keyword>
<dbReference type="PROSITE" id="PS51032">
    <property type="entry name" value="AP2_ERF"/>
    <property type="match status" value="1"/>
</dbReference>
<dbReference type="CDD" id="cd00018">
    <property type="entry name" value="AP2"/>
    <property type="match status" value="1"/>
</dbReference>
<feature type="domain" description="AP2/ERF" evidence="10">
    <location>
        <begin position="43"/>
        <end position="102"/>
    </location>
</feature>
<dbReference type="InterPro" id="IPR001471">
    <property type="entry name" value="AP2/ERF_dom"/>
</dbReference>
<organism evidence="11 12">
    <name type="scientific">Dichanthelium oligosanthes</name>
    <dbReference type="NCBI Taxonomy" id="888268"/>
    <lineage>
        <taxon>Eukaryota</taxon>
        <taxon>Viridiplantae</taxon>
        <taxon>Streptophyta</taxon>
        <taxon>Embryophyta</taxon>
        <taxon>Tracheophyta</taxon>
        <taxon>Spermatophyta</taxon>
        <taxon>Magnoliopsida</taxon>
        <taxon>Liliopsida</taxon>
        <taxon>Poales</taxon>
        <taxon>Poaceae</taxon>
        <taxon>PACMAD clade</taxon>
        <taxon>Panicoideae</taxon>
        <taxon>Panicodae</taxon>
        <taxon>Paniceae</taxon>
        <taxon>Dichantheliinae</taxon>
        <taxon>Dichanthelium</taxon>
    </lineage>
</organism>
<dbReference type="SUPFAM" id="SSF54171">
    <property type="entry name" value="DNA-binding domain"/>
    <property type="match status" value="1"/>
</dbReference>
<feature type="region of interest" description="Disordered" evidence="9">
    <location>
        <begin position="1"/>
        <end position="41"/>
    </location>
</feature>
<evidence type="ECO:0000256" key="6">
    <source>
        <dbReference type="ARBA" id="ARBA00023163"/>
    </source>
</evidence>
<evidence type="ECO:0000256" key="4">
    <source>
        <dbReference type="ARBA" id="ARBA00023125"/>
    </source>
</evidence>
<comment type="caution">
    <text evidence="11">The sequence shown here is derived from an EMBL/GenBank/DDBJ whole genome shotgun (WGS) entry which is preliminary data.</text>
</comment>
<dbReference type="InterPro" id="IPR016177">
    <property type="entry name" value="DNA-bd_dom_sf"/>
</dbReference>
<evidence type="ECO:0000256" key="9">
    <source>
        <dbReference type="SAM" id="MobiDB-lite"/>
    </source>
</evidence>
<feature type="compositionally biased region" description="Basic residues" evidence="9">
    <location>
        <begin position="26"/>
        <end position="38"/>
    </location>
</feature>
<keyword evidence="2" id="KW-0805">Transcription regulation</keyword>
<dbReference type="EMBL" id="LWDX02068889">
    <property type="protein sequence ID" value="OEL14831.1"/>
    <property type="molecule type" value="Genomic_DNA"/>
</dbReference>
<name>A0A1E5UPN7_9POAL</name>
<dbReference type="GO" id="GO:0003700">
    <property type="term" value="F:DNA-binding transcription factor activity"/>
    <property type="evidence" value="ECO:0007669"/>
    <property type="project" value="InterPro"/>
</dbReference>
<sequence length="223" mass="24188">MADAEDYSSASSSSLSPPTSPGHQLPPKRRAGRKKFRETRHPLYRGVRARAGGTRWVCEVREPQAQARIWLGTYPTPEMAARAHDVAAIALRGARAADLNFPDSPHTLPRARTASPEDIRCAAAQGAELYRPSGGSIHHQEIVLTTTAAPPPPPPPEPSAWPGTTTTAFLDEDAIFDMPGLIDDMARGMMLTPPAMGKGLADWSAVDDYDHTHADCTPLWMDY</sequence>
<evidence type="ECO:0000256" key="1">
    <source>
        <dbReference type="ARBA" id="ARBA00004123"/>
    </source>
</evidence>
<reference evidence="11 12" key="1">
    <citation type="submission" date="2016-09" db="EMBL/GenBank/DDBJ databases">
        <title>The draft genome of Dichanthelium oligosanthes: A C3 panicoid grass species.</title>
        <authorList>
            <person name="Studer A.J."/>
            <person name="Schnable J.C."/>
            <person name="Brutnell T.P."/>
        </authorList>
    </citation>
    <scope>NUCLEOTIDE SEQUENCE [LARGE SCALE GENOMIC DNA]</scope>
    <source>
        <strain evidence="12">cv. Kellogg 1175</strain>
        <tissue evidence="11">Leaf</tissue>
    </source>
</reference>
<keyword evidence="5" id="KW-0010">Activator</keyword>
<dbReference type="GO" id="GO:0003677">
    <property type="term" value="F:DNA binding"/>
    <property type="evidence" value="ECO:0007669"/>
    <property type="project" value="UniProtKB-KW"/>
</dbReference>
<evidence type="ECO:0000256" key="3">
    <source>
        <dbReference type="ARBA" id="ARBA00023016"/>
    </source>
</evidence>
<keyword evidence="6" id="KW-0804">Transcription</keyword>
<dbReference type="Gene3D" id="3.30.730.10">
    <property type="entry name" value="AP2/ERF domain"/>
    <property type="match status" value="1"/>
</dbReference>